<organism evidence="1 2">
    <name type="scientific">Rhizophagus irregularis</name>
    <dbReference type="NCBI Taxonomy" id="588596"/>
    <lineage>
        <taxon>Eukaryota</taxon>
        <taxon>Fungi</taxon>
        <taxon>Fungi incertae sedis</taxon>
        <taxon>Mucoromycota</taxon>
        <taxon>Glomeromycotina</taxon>
        <taxon>Glomeromycetes</taxon>
        <taxon>Glomerales</taxon>
        <taxon>Glomeraceae</taxon>
        <taxon>Rhizophagus</taxon>
    </lineage>
</organism>
<dbReference type="OrthoDB" id="2420292at2759"/>
<protein>
    <submittedName>
        <fullName evidence="1">Uncharacterized protein</fullName>
    </submittedName>
</protein>
<evidence type="ECO:0000313" key="2">
    <source>
        <dbReference type="Proteomes" id="UP000684084"/>
    </source>
</evidence>
<sequence>MSDITLRRKSLILSPKIYQYVLKTYSKDSELTVICFEDILTLRIYIDNPRNLEEISTCTRDSIISVFDSYIKENVLFKPKYLDLLQKATSLEIIKSFFKIFLPTIFGMKAN</sequence>
<proteinExistence type="predicted"/>
<reference evidence="1" key="1">
    <citation type="submission" date="2020-05" db="EMBL/GenBank/DDBJ databases">
        <authorList>
            <person name="Rincon C."/>
            <person name="Sanders R I."/>
            <person name="Robbins C."/>
            <person name="Chaturvedi A."/>
        </authorList>
    </citation>
    <scope>NUCLEOTIDE SEQUENCE</scope>
    <source>
        <strain evidence="1">CHB12</strain>
    </source>
</reference>
<dbReference type="AlphaFoldDB" id="A0A916EHX4"/>
<comment type="caution">
    <text evidence="1">The sequence shown here is derived from an EMBL/GenBank/DDBJ whole genome shotgun (WGS) entry which is preliminary data.</text>
</comment>
<accession>A0A916EHX4</accession>
<gene>
    <name evidence="1" type="ORF">CHRIB12_LOCUS21166</name>
</gene>
<dbReference type="EMBL" id="CAGKOT010000066">
    <property type="protein sequence ID" value="CAB5389666.1"/>
    <property type="molecule type" value="Genomic_DNA"/>
</dbReference>
<evidence type="ECO:0000313" key="1">
    <source>
        <dbReference type="EMBL" id="CAB5389666.1"/>
    </source>
</evidence>
<name>A0A916EHX4_9GLOM</name>
<dbReference type="Proteomes" id="UP000684084">
    <property type="component" value="Unassembled WGS sequence"/>
</dbReference>